<dbReference type="Proteomes" id="UP000631421">
    <property type="component" value="Unassembled WGS sequence"/>
</dbReference>
<evidence type="ECO:0000259" key="5">
    <source>
        <dbReference type="PROSITE" id="PS50126"/>
    </source>
</evidence>
<evidence type="ECO:0000256" key="4">
    <source>
        <dbReference type="SAM" id="MobiDB-lite"/>
    </source>
</evidence>
<feature type="region of interest" description="Disordered" evidence="4">
    <location>
        <begin position="764"/>
        <end position="790"/>
    </location>
</feature>
<feature type="domain" description="S1 motif" evidence="5">
    <location>
        <begin position="649"/>
        <end position="738"/>
    </location>
</feature>
<feature type="compositionally biased region" description="Acidic residues" evidence="4">
    <location>
        <begin position="764"/>
        <end position="777"/>
    </location>
</feature>
<evidence type="ECO:0000313" key="7">
    <source>
        <dbReference type="Proteomes" id="UP000631421"/>
    </source>
</evidence>
<dbReference type="InterPro" id="IPR050180">
    <property type="entry name" value="RNR_Ribonuclease"/>
</dbReference>
<evidence type="ECO:0000313" key="6">
    <source>
        <dbReference type="EMBL" id="MBD2149792.1"/>
    </source>
</evidence>
<dbReference type="AlphaFoldDB" id="A0A926URM1"/>
<dbReference type="SUPFAM" id="SSF50249">
    <property type="entry name" value="Nucleic acid-binding proteins"/>
    <property type="match status" value="3"/>
</dbReference>
<keyword evidence="7" id="KW-1185">Reference proteome</keyword>
<dbReference type="GO" id="GO:0004540">
    <property type="term" value="F:RNA nuclease activity"/>
    <property type="evidence" value="ECO:0007669"/>
    <property type="project" value="InterPro"/>
</dbReference>
<dbReference type="Gene3D" id="2.40.50.140">
    <property type="entry name" value="Nucleic acid-binding proteins"/>
    <property type="match status" value="2"/>
</dbReference>
<dbReference type="SMART" id="SM00316">
    <property type="entry name" value="S1"/>
    <property type="match status" value="1"/>
</dbReference>
<dbReference type="CDD" id="cd04471">
    <property type="entry name" value="S1_RNase_R"/>
    <property type="match status" value="1"/>
</dbReference>
<reference evidence="6" key="1">
    <citation type="journal article" date="2015" name="ISME J.">
        <title>Draft Genome Sequence of Streptomyces incarnatus NRRL8089, which Produces the Nucleoside Antibiotic Sinefungin.</title>
        <authorList>
            <person name="Oshima K."/>
            <person name="Hattori M."/>
            <person name="Shimizu H."/>
            <person name="Fukuda K."/>
            <person name="Nemoto M."/>
            <person name="Inagaki K."/>
            <person name="Tamura T."/>
        </authorList>
    </citation>
    <scope>NUCLEOTIDE SEQUENCE</scope>
    <source>
        <strain evidence="6">FACHB-1277</strain>
    </source>
</reference>
<dbReference type="RefSeq" id="WP_190350163.1">
    <property type="nucleotide sequence ID" value="NZ_JACJPY010000013.1"/>
</dbReference>
<dbReference type="InterPro" id="IPR003029">
    <property type="entry name" value="S1_domain"/>
</dbReference>
<organism evidence="6 7">
    <name type="scientific">Pseudanabaena cinerea FACHB-1277</name>
    <dbReference type="NCBI Taxonomy" id="2949581"/>
    <lineage>
        <taxon>Bacteria</taxon>
        <taxon>Bacillati</taxon>
        <taxon>Cyanobacteriota</taxon>
        <taxon>Cyanophyceae</taxon>
        <taxon>Pseudanabaenales</taxon>
        <taxon>Pseudanabaenaceae</taxon>
        <taxon>Pseudanabaena</taxon>
        <taxon>Pseudanabaena cinerea</taxon>
    </lineage>
</organism>
<protein>
    <submittedName>
        <fullName evidence="6">VacB/RNase II family 3'-5' exoribonuclease</fullName>
    </submittedName>
</protein>
<dbReference type="GO" id="GO:0003723">
    <property type="term" value="F:RNA binding"/>
    <property type="evidence" value="ECO:0007669"/>
    <property type="project" value="InterPro"/>
</dbReference>
<dbReference type="PROSITE" id="PS50126">
    <property type="entry name" value="S1"/>
    <property type="match status" value="1"/>
</dbReference>
<dbReference type="InterPro" id="IPR012340">
    <property type="entry name" value="NA-bd_OB-fold"/>
</dbReference>
<evidence type="ECO:0000256" key="2">
    <source>
        <dbReference type="ARBA" id="ARBA00022801"/>
    </source>
</evidence>
<evidence type="ECO:0000256" key="3">
    <source>
        <dbReference type="ARBA" id="ARBA00022839"/>
    </source>
</evidence>
<dbReference type="SMART" id="SM00357">
    <property type="entry name" value="CSP"/>
    <property type="match status" value="1"/>
</dbReference>
<keyword evidence="2" id="KW-0378">Hydrolase</keyword>
<dbReference type="InterPro" id="IPR013223">
    <property type="entry name" value="RNase_B_OB_dom"/>
</dbReference>
<dbReference type="GO" id="GO:0006402">
    <property type="term" value="P:mRNA catabolic process"/>
    <property type="evidence" value="ECO:0007669"/>
    <property type="project" value="TreeGrafter"/>
</dbReference>
<dbReference type="Pfam" id="PF00575">
    <property type="entry name" value="S1"/>
    <property type="match status" value="1"/>
</dbReference>
<dbReference type="PANTHER" id="PTHR23355:SF9">
    <property type="entry name" value="DIS3-LIKE EXONUCLEASE 2"/>
    <property type="match status" value="1"/>
</dbReference>
<comment type="caution">
    <text evidence="6">The sequence shown here is derived from an EMBL/GenBank/DDBJ whole genome shotgun (WGS) entry which is preliminary data.</text>
</comment>
<name>A0A926URM1_9CYAN</name>
<dbReference type="Pfam" id="PF00773">
    <property type="entry name" value="RNB"/>
    <property type="match status" value="1"/>
</dbReference>
<dbReference type="InterPro" id="IPR040476">
    <property type="entry name" value="CSD2"/>
</dbReference>
<dbReference type="GO" id="GO:0005829">
    <property type="term" value="C:cytosol"/>
    <property type="evidence" value="ECO:0007669"/>
    <property type="project" value="TreeGrafter"/>
</dbReference>
<sequence>MEFSITQLLENFSDDKLVTPKAIEKKLGISDDNRSVRRLQVALDALEKIGILEKDKGRYRRIQEEGLIEGRLRCSSKGFCFAIQDVEGAEDIYVRESRLSNAWNGDRVLVRVTKDGVRRRSPEGEVRLILERSNPTLLSTVKMVEDSYRAVPLDDRLLFEVELVADEETPDLSLADGKLVHLEMVRFSLGHHLPMGRILQILGSDAESTNDIDLVCCKHNLPRRFSAKALTAAASLPRGVRKADLKHRLDLRKTLTVRIGNGAAISAAPIETGWELGVHIPDVATYVPSGSPLDLEARKRLRSFFLGDTVLPMLPEMNVFNQPEYLTVSVLMKLDHEGNMTSFEIQPSAILVRANLSCQRAQQILDGEVTVDEDAPSQEIDTEMEELVSLVAKVGALLQAKSPSVRLVLPQMPSQEADEGVRGLTVIPATLPILGIVTEVMILANKAIASHLQSLAIPSIYLRQIPPDQGKVDDWLKLLESLGINARLSDPEQIQVTDLQNILQQVNGIDKETTRDILKYLLLSMFKTNEFVLAPAVHFGLGLTDHPYVHGVFTQHHYADLLVQRILHTVFEEGRDRRSIRIKDGVNLRSSSAHGQVNWSVLPPETERQLIEDLEAIVPKLNQADALYDRSISDLDGLRKAEFMRSHTGDNFFGIITSVQSYGFFVEIESLLVEGLVHVSSLKDDWYEFPLINGKGRARASTLLVGRRSGRQYCLGDRVEVQVKGVDYYRQQIDLVAVSSGDREHEAVNKFTAIAQAANANLDDGNDLVEDEPDTDSDTGVNADISEFND</sequence>
<accession>A0A926URM1</accession>
<dbReference type="Pfam" id="PF17876">
    <property type="entry name" value="CSD2"/>
    <property type="match status" value="1"/>
</dbReference>
<gene>
    <name evidence="6" type="ORF">H6F44_06580</name>
</gene>
<dbReference type="GO" id="GO:0004527">
    <property type="term" value="F:exonuclease activity"/>
    <property type="evidence" value="ECO:0007669"/>
    <property type="project" value="UniProtKB-KW"/>
</dbReference>
<proteinExistence type="predicted"/>
<dbReference type="InterPro" id="IPR001900">
    <property type="entry name" value="RNase_II/R"/>
</dbReference>
<reference evidence="6" key="2">
    <citation type="submission" date="2020-08" db="EMBL/GenBank/DDBJ databases">
        <authorList>
            <person name="Chen M."/>
            <person name="Teng W."/>
            <person name="Zhao L."/>
            <person name="Hu C."/>
            <person name="Zhou Y."/>
            <person name="Han B."/>
            <person name="Song L."/>
            <person name="Shu W."/>
        </authorList>
    </citation>
    <scope>NUCLEOTIDE SEQUENCE</scope>
    <source>
        <strain evidence="6">FACHB-1277</strain>
    </source>
</reference>
<dbReference type="InterPro" id="IPR011129">
    <property type="entry name" value="CSD"/>
</dbReference>
<keyword evidence="1" id="KW-0540">Nuclease</keyword>
<dbReference type="EMBL" id="JACJPY010000013">
    <property type="protein sequence ID" value="MBD2149792.1"/>
    <property type="molecule type" value="Genomic_DNA"/>
</dbReference>
<dbReference type="PANTHER" id="PTHR23355">
    <property type="entry name" value="RIBONUCLEASE"/>
    <property type="match status" value="1"/>
</dbReference>
<keyword evidence="3" id="KW-0269">Exonuclease</keyword>
<evidence type="ECO:0000256" key="1">
    <source>
        <dbReference type="ARBA" id="ARBA00022722"/>
    </source>
</evidence>
<dbReference type="SMART" id="SM00955">
    <property type="entry name" value="RNB"/>
    <property type="match status" value="1"/>
</dbReference>
<dbReference type="Pfam" id="PF08206">
    <property type="entry name" value="OB_RNB"/>
    <property type="match status" value="1"/>
</dbReference>